<dbReference type="KEGG" id="fae:FAES_3650"/>
<protein>
    <submittedName>
        <fullName evidence="1">Uncharacterized protein</fullName>
    </submittedName>
</protein>
<gene>
    <name evidence="1" type="ORF">FAES_3650</name>
</gene>
<accession>I0KC04</accession>
<keyword evidence="2" id="KW-1185">Reference proteome</keyword>
<sequence>MTLTEIIAAYGAYYLRQGQNATRLLQMARRKLESEELFTIIVTDETVYQAAESTYGRLVQAYQSKFTPIDPLGFKPRGVAMHHLKVDTKVTPHDLESTWLGFLASDDVNPETWPLIRWLLEQKVIPQIDEDLELLEIGKGVRVEPTSGVVSDAGKSMNGYLTIQNTETTAGNMPVLTMGAIPTTSDADVVLYFQDFADMIRKDYWKKAMTIVCSEENERRFARGLDDVYGLRPNTDVSVNTLRVPKTNLLVKGYASMGTSNRLWCSPKENCISLRKKTQNQQIFDMQVAGREVNMLTDFYRGVGYLLPYLCFRSDQN</sequence>
<dbReference type="EMBL" id="HE796683">
    <property type="protein sequence ID" value="CCH01657.1"/>
    <property type="molecule type" value="Genomic_DNA"/>
</dbReference>
<name>I0KC04_9BACT</name>
<reference evidence="1 2" key="1">
    <citation type="journal article" date="2012" name="J. Bacteriol.">
        <title>Genome Sequence of Fibrella aestuarina BUZ 2T, a Filamentous Marine Bacterium.</title>
        <authorList>
            <person name="Filippini M."/>
            <person name="Qi W."/>
            <person name="Blom J."/>
            <person name="Goesmann A."/>
            <person name="Smits T.H."/>
            <person name="Bagheri H.C."/>
        </authorList>
    </citation>
    <scope>NUCLEOTIDE SEQUENCE [LARGE SCALE GENOMIC DNA]</scope>
    <source>
        <strain evidence="2">BUZ 2T</strain>
    </source>
</reference>
<evidence type="ECO:0000313" key="2">
    <source>
        <dbReference type="Proteomes" id="UP000011058"/>
    </source>
</evidence>
<proteinExistence type="predicted"/>
<dbReference type="OrthoDB" id="1408849at2"/>
<dbReference type="HOGENOM" id="CLU_868305_0_0_10"/>
<dbReference type="RefSeq" id="WP_015332756.1">
    <property type="nucleotide sequence ID" value="NC_020054.1"/>
</dbReference>
<dbReference type="AlphaFoldDB" id="I0KC04"/>
<dbReference type="STRING" id="1166018.FAES_3650"/>
<evidence type="ECO:0000313" key="1">
    <source>
        <dbReference type="EMBL" id="CCH01657.1"/>
    </source>
</evidence>
<dbReference type="eggNOG" id="ENOG5032JBP">
    <property type="taxonomic scope" value="Bacteria"/>
</dbReference>
<dbReference type="Proteomes" id="UP000011058">
    <property type="component" value="Chromosome"/>
</dbReference>
<organism evidence="1 2">
    <name type="scientific">Fibrella aestuarina BUZ 2</name>
    <dbReference type="NCBI Taxonomy" id="1166018"/>
    <lineage>
        <taxon>Bacteria</taxon>
        <taxon>Pseudomonadati</taxon>
        <taxon>Bacteroidota</taxon>
        <taxon>Cytophagia</taxon>
        <taxon>Cytophagales</taxon>
        <taxon>Spirosomataceae</taxon>
        <taxon>Fibrella</taxon>
    </lineage>
</organism>